<dbReference type="KEGG" id="scs:Sta7437_4138"/>
<protein>
    <recommendedName>
        <fullName evidence="3">Lipid-A-disaccharide synthase</fullName>
    </recommendedName>
</protein>
<dbReference type="HOGENOM" id="CLU_035659_0_0_3"/>
<dbReference type="SUPFAM" id="SSF53756">
    <property type="entry name" value="UDP-Glycosyltransferase/glycogen phosphorylase"/>
    <property type="match status" value="1"/>
</dbReference>
<evidence type="ECO:0000313" key="1">
    <source>
        <dbReference type="EMBL" id="AFZ37615.1"/>
    </source>
</evidence>
<dbReference type="PANTHER" id="PTHR39517:SF1">
    <property type="entry name" value="LIPID-A-DISACCHARIDE SYNTHASE"/>
    <property type="match status" value="1"/>
</dbReference>
<reference evidence="2" key="1">
    <citation type="journal article" date="2013" name="Proc. Natl. Acad. Sci. U.S.A.">
        <title>Improving the coverage of the cyanobacterial phylum using diversity-driven genome sequencing.</title>
        <authorList>
            <person name="Shih P.M."/>
            <person name="Wu D."/>
            <person name="Latifi A."/>
            <person name="Axen S.D."/>
            <person name="Fewer D.P."/>
            <person name="Talla E."/>
            <person name="Calteau A."/>
            <person name="Cai F."/>
            <person name="Tandeau de Marsac N."/>
            <person name="Rippka R."/>
            <person name="Herdman M."/>
            <person name="Sivonen K."/>
            <person name="Coursin T."/>
            <person name="Laurent T."/>
            <person name="Goodwin L."/>
            <person name="Nolan M."/>
            <person name="Davenport K.W."/>
            <person name="Han C.S."/>
            <person name="Rubin E.M."/>
            <person name="Eisen J.A."/>
            <person name="Woyke T."/>
            <person name="Gugger M."/>
            <person name="Kerfeld C.A."/>
        </authorList>
    </citation>
    <scope>NUCLEOTIDE SEQUENCE [LARGE SCALE GENOMIC DNA]</scope>
    <source>
        <strain evidence="2">ATCC 29371 / PCC 7437</strain>
    </source>
</reference>
<dbReference type="AlphaFoldDB" id="K9XYE4"/>
<dbReference type="eggNOG" id="COG4370">
    <property type="taxonomic scope" value="Bacteria"/>
</dbReference>
<proteinExistence type="predicted"/>
<dbReference type="PATRIC" id="fig|111780.3.peg.4290"/>
<dbReference type="Proteomes" id="UP000010473">
    <property type="component" value="Chromosome"/>
</dbReference>
<dbReference type="InterPro" id="IPR019994">
    <property type="entry name" value="Lipid-A-disac_synthase-rel_put"/>
</dbReference>
<accession>K9XYE4</accession>
<dbReference type="NCBIfam" id="TIGR03492">
    <property type="entry name" value="lipid-A-disaccharide synthase-related protein"/>
    <property type="match status" value="1"/>
</dbReference>
<evidence type="ECO:0000313" key="2">
    <source>
        <dbReference type="Proteomes" id="UP000010473"/>
    </source>
</evidence>
<organism evidence="1 2">
    <name type="scientific">Stanieria cyanosphaera (strain ATCC 29371 / PCC 7437)</name>
    <dbReference type="NCBI Taxonomy" id="111780"/>
    <lineage>
        <taxon>Bacteria</taxon>
        <taxon>Bacillati</taxon>
        <taxon>Cyanobacteriota</taxon>
        <taxon>Cyanophyceae</taxon>
        <taxon>Pleurocapsales</taxon>
        <taxon>Dermocarpellaceae</taxon>
        <taxon>Stanieria</taxon>
    </lineage>
</organism>
<sequence>MIWIKFMKLLVISNGHGEDVIAVRIVEKLKVNLPNLEIAALPIVGEGNAYIKNNIALVGQVKQMPSGGFIYMDSKQFWRDLQGGLLKLTLAQLKIIRQWSKSGGFILAVGDIVPLLFAWLSNTNYAFVGTAKSEYYLRDEQGWLNRTSWLERWFGSVYLPWERWLMSRDRALAVFPRDDLTAEILKQWSIPVYNFGNPMMDGIGEVTEIKKLTSLAEKQTLSILLLPGSRMPEALNNWQQIIDATSEVIKTFSLQSILFIAAIAPGLEILPFQEYLLCQGWNTTSLAINSLPINDPQAVIFSKKNASLILTQNAYSESLQLADLAIAMAGTATEQFVGLGKPVITMPGTGPQFTAAFAEAQTRLLGISVILVEKSNQIAQKMLCVLNNAKLLESIAINGQQRMGKPGAAERIAECLQQVLLK</sequence>
<dbReference type="EMBL" id="CP003653">
    <property type="protein sequence ID" value="AFZ37615.1"/>
    <property type="molecule type" value="Genomic_DNA"/>
</dbReference>
<gene>
    <name evidence="1" type="ordered locus">Sta7437_4138</name>
</gene>
<name>K9XYE4_STAC7</name>
<dbReference type="PANTHER" id="PTHR39517">
    <property type="entry name" value="SLL0192 PROTEIN"/>
    <property type="match status" value="1"/>
</dbReference>
<evidence type="ECO:0008006" key="3">
    <source>
        <dbReference type="Google" id="ProtNLM"/>
    </source>
</evidence>
<keyword evidence="2" id="KW-1185">Reference proteome</keyword>
<dbReference type="STRING" id="111780.Sta7437_4138"/>